<dbReference type="NCBIfam" id="TIGR01782">
    <property type="entry name" value="TonB-Xanth-Caul"/>
    <property type="match status" value="1"/>
</dbReference>
<keyword evidence="2 4" id="KW-0472">Membrane</keyword>
<evidence type="ECO:0000256" key="2">
    <source>
        <dbReference type="ARBA" id="ARBA00023136"/>
    </source>
</evidence>
<dbReference type="GO" id="GO:0009279">
    <property type="term" value="C:cell outer membrane"/>
    <property type="evidence" value="ECO:0007669"/>
    <property type="project" value="UniProtKB-SubCell"/>
</dbReference>
<dbReference type="OrthoDB" id="5476657at2"/>
<comment type="caution">
    <text evidence="9">The sequence shown here is derived from an EMBL/GenBank/DDBJ whole genome shotgun (WGS) entry which is preliminary data.</text>
</comment>
<evidence type="ECO:0000313" key="9">
    <source>
        <dbReference type="EMBL" id="PSJ36994.1"/>
    </source>
</evidence>
<keyword evidence="4" id="KW-0798">TonB box</keyword>
<sequence>MNTESARPVVLRRALLAGTFLLAGTAWPAIAQSTADVAPDQTGTVQNQGAGALTEDGPAAITQTSPEDAGSTPGAEAGEDIVITGFRRSLQSSTNARRESVGFSDSIFAEDIGKFPDTNIAESFNRIPGVTISREVTGEGLNVAIRGLGTNFTRVLLNGAPVAIASSGRTDAQSTNREVDLDLLPTELFTQLTVNKSPLASMVEGGAAGTVNMRSARPFDSKGSRLTYSFQGTKNSEADDWGQRGSIIASTTMGNFGILVGAAGVRNKVNTTGFETIGWTNPNLSTPQSLAGSTGNVPNVPTAANILAAQCRSTPCNTTGGGNWTIPGAVPANAGNGLIPGTQINQDFLLARNPGLTIQQLDNGLLPRLGRPSENFGTRARYNGIVALEWRPSDALHFYVDSMYGKRKNDLQRIDVNWIVRNGAAVPLNMTVDREDCAQGCVVTGGTFANSQFFLEYRPFIERTTFWGVNPGIEWQLADDIKLDLQGNYNKSRFHRESPTALFQTAPSSGVTVEYSNDGGIPSIVPNIDLNDPANYGWNGGRVNIQDERRRTESKGVRGSLTYGDEDFNVRVGGAFDDIKRRIQAFDNSQAWQNAVCGNNPNVFLPSPNTQPPCQGLNQPGAAPPGYPTYPGLGTGFSSGIAGPVVYQGSLVPNAAVPSYLVPGPNGFVRLDWDRFKQATNYDSFHDNAPEAGSANTGASGGYVREKNTGLFIESNGKLELGGNELRYNVGVRYVRTDQTIGGLVSLPDPRNVVPANIPPGQTQIADGSRYPNITNFVTTNNKYNNWLPSLTLAYNIGGKAIARVALSKTMTRPDPNAQLPGVNFSTPSADVGSIGNPALDPYVSKNIDLGLDYFTGGEGIISVAAFRKKLTGFTTNGTTTVPFSALSVYGITFDTLAPAQQAAINARGGPGAATVVLQQQVNATGTLTVNGLEFGIVQPLDFLLGRYLGINGFGVSGNLTIIDQKGTGAAPATALGVAEYTYNLTAYYENHGVSARLSTTFNKGSQVSGTNQNGIPLAALFSDDYQQWDFSSSLNLEEIFGRPHLPEVTFDVINLFKADQRSYFQFENATFTQYNPGRTIMVGLRGRF</sequence>
<reference evidence="9 10" key="1">
    <citation type="submission" date="2018-03" db="EMBL/GenBank/DDBJ databases">
        <title>The draft genome of Sphingosinicella sp. GL-C-18.</title>
        <authorList>
            <person name="Liu L."/>
            <person name="Li L."/>
            <person name="Liang L."/>
            <person name="Zhang X."/>
            <person name="Wang T."/>
        </authorList>
    </citation>
    <scope>NUCLEOTIDE SEQUENCE [LARGE SCALE GENOMIC DNA]</scope>
    <source>
        <strain evidence="9 10">GL-C-18</strain>
    </source>
</reference>
<dbReference type="InterPro" id="IPR037066">
    <property type="entry name" value="Plug_dom_sf"/>
</dbReference>
<protein>
    <submittedName>
        <fullName evidence="9">TonB-dependent receptor</fullName>
    </submittedName>
</protein>
<dbReference type="RefSeq" id="WP_106515437.1">
    <property type="nucleotide sequence ID" value="NZ_PXYI01000010.1"/>
</dbReference>
<evidence type="ECO:0000256" key="4">
    <source>
        <dbReference type="RuleBase" id="RU003357"/>
    </source>
</evidence>
<feature type="chain" id="PRO_5015168989" evidence="6">
    <location>
        <begin position="32"/>
        <end position="1089"/>
    </location>
</feature>
<dbReference type="Proteomes" id="UP000241167">
    <property type="component" value="Unassembled WGS sequence"/>
</dbReference>
<keyword evidence="6" id="KW-0732">Signal</keyword>
<dbReference type="Gene3D" id="2.170.130.10">
    <property type="entry name" value="TonB-dependent receptor, plug domain"/>
    <property type="match status" value="1"/>
</dbReference>
<keyword evidence="9" id="KW-0675">Receptor</keyword>
<evidence type="ECO:0000259" key="7">
    <source>
        <dbReference type="Pfam" id="PF00593"/>
    </source>
</evidence>
<dbReference type="PANTHER" id="PTHR40980">
    <property type="entry name" value="PLUG DOMAIN-CONTAINING PROTEIN"/>
    <property type="match status" value="1"/>
</dbReference>
<dbReference type="SUPFAM" id="SSF56935">
    <property type="entry name" value="Porins"/>
    <property type="match status" value="1"/>
</dbReference>
<gene>
    <name evidence="9" type="ORF">C7I55_23240</name>
</gene>
<dbReference type="AlphaFoldDB" id="A0A2P7QGA1"/>
<evidence type="ECO:0000256" key="6">
    <source>
        <dbReference type="SAM" id="SignalP"/>
    </source>
</evidence>
<dbReference type="PANTHER" id="PTHR40980:SF3">
    <property type="entry name" value="TONB-DEPENDENT RECEPTOR-LIKE BETA-BARREL DOMAIN-CONTAINING PROTEIN"/>
    <property type="match status" value="1"/>
</dbReference>
<dbReference type="Pfam" id="PF07715">
    <property type="entry name" value="Plug"/>
    <property type="match status" value="1"/>
</dbReference>
<comment type="subcellular location">
    <subcellularLocation>
        <location evidence="1 4">Cell outer membrane</location>
    </subcellularLocation>
</comment>
<organism evidence="9 10">
    <name type="scientific">Allosphingosinicella deserti</name>
    <dbReference type="NCBI Taxonomy" id="2116704"/>
    <lineage>
        <taxon>Bacteria</taxon>
        <taxon>Pseudomonadati</taxon>
        <taxon>Pseudomonadota</taxon>
        <taxon>Alphaproteobacteria</taxon>
        <taxon>Sphingomonadales</taxon>
        <taxon>Sphingomonadaceae</taxon>
        <taxon>Allosphingosinicella</taxon>
    </lineage>
</organism>
<feature type="signal peptide" evidence="6">
    <location>
        <begin position="1"/>
        <end position="31"/>
    </location>
</feature>
<proteinExistence type="inferred from homology"/>
<feature type="domain" description="TonB-dependent receptor-like beta-barrel" evidence="7">
    <location>
        <begin position="523"/>
        <end position="1056"/>
    </location>
</feature>
<comment type="similarity">
    <text evidence="4">Belongs to the TonB-dependent receptor family.</text>
</comment>
<feature type="domain" description="TonB-dependent receptor plug" evidence="8">
    <location>
        <begin position="100"/>
        <end position="210"/>
    </location>
</feature>
<evidence type="ECO:0000256" key="3">
    <source>
        <dbReference type="ARBA" id="ARBA00023237"/>
    </source>
</evidence>
<dbReference type="Gene3D" id="2.40.170.20">
    <property type="entry name" value="TonB-dependent receptor, beta-barrel domain"/>
    <property type="match status" value="2"/>
</dbReference>
<dbReference type="InterPro" id="IPR000531">
    <property type="entry name" value="Beta-barrel_TonB"/>
</dbReference>
<evidence type="ECO:0000256" key="1">
    <source>
        <dbReference type="ARBA" id="ARBA00004442"/>
    </source>
</evidence>
<dbReference type="InterPro" id="IPR036942">
    <property type="entry name" value="Beta-barrel_TonB_sf"/>
</dbReference>
<dbReference type="InterPro" id="IPR012910">
    <property type="entry name" value="Plug_dom"/>
</dbReference>
<evidence type="ECO:0000259" key="8">
    <source>
        <dbReference type="Pfam" id="PF07715"/>
    </source>
</evidence>
<dbReference type="EMBL" id="PXYI01000010">
    <property type="protein sequence ID" value="PSJ36994.1"/>
    <property type="molecule type" value="Genomic_DNA"/>
</dbReference>
<dbReference type="Pfam" id="PF00593">
    <property type="entry name" value="TonB_dep_Rec_b-barrel"/>
    <property type="match status" value="1"/>
</dbReference>
<evidence type="ECO:0000313" key="10">
    <source>
        <dbReference type="Proteomes" id="UP000241167"/>
    </source>
</evidence>
<evidence type="ECO:0000256" key="5">
    <source>
        <dbReference type="SAM" id="MobiDB-lite"/>
    </source>
</evidence>
<dbReference type="InterPro" id="IPR010104">
    <property type="entry name" value="TonB_rcpt_bac"/>
</dbReference>
<keyword evidence="10" id="KW-1185">Reference proteome</keyword>
<keyword evidence="3" id="KW-0998">Cell outer membrane</keyword>
<feature type="region of interest" description="Disordered" evidence="5">
    <location>
        <begin position="41"/>
        <end position="77"/>
    </location>
</feature>
<accession>A0A2P7QGA1</accession>
<name>A0A2P7QGA1_9SPHN</name>